<keyword evidence="5" id="KW-0732">Signal</keyword>
<reference evidence="6" key="1">
    <citation type="journal article" date="2014" name="Int. J. Syst. Evol. Microbiol.">
        <title>Complete genome sequence of Corynebacterium casei LMG S-19264T (=DSM 44701T), isolated from a smear-ripened cheese.</title>
        <authorList>
            <consortium name="US DOE Joint Genome Institute (JGI-PGF)"/>
            <person name="Walter F."/>
            <person name="Albersmeier A."/>
            <person name="Kalinowski J."/>
            <person name="Ruckert C."/>
        </authorList>
    </citation>
    <scope>NUCLEOTIDE SEQUENCE</scope>
    <source>
        <strain evidence="6">KCTC 32422</strain>
    </source>
</reference>
<comment type="subcellular location">
    <subcellularLocation>
        <location evidence="1">Cell outer membrane</location>
    </subcellularLocation>
</comment>
<organism evidence="6 7">
    <name type="scientific">Novosphingobium arvoryzae</name>
    <dbReference type="NCBI Taxonomy" id="1256514"/>
    <lineage>
        <taxon>Bacteria</taxon>
        <taxon>Pseudomonadati</taxon>
        <taxon>Pseudomonadota</taxon>
        <taxon>Alphaproteobacteria</taxon>
        <taxon>Sphingomonadales</taxon>
        <taxon>Sphingomonadaceae</taxon>
        <taxon>Novosphingobium</taxon>
    </lineage>
</organism>
<dbReference type="SUPFAM" id="SSF56935">
    <property type="entry name" value="Porins"/>
    <property type="match status" value="1"/>
</dbReference>
<dbReference type="InterPro" id="IPR036942">
    <property type="entry name" value="Beta-barrel_TonB_sf"/>
</dbReference>
<feature type="signal peptide" evidence="5">
    <location>
        <begin position="1"/>
        <end position="24"/>
    </location>
</feature>
<keyword evidence="7" id="KW-1185">Reference proteome</keyword>
<dbReference type="Gene3D" id="2.40.170.20">
    <property type="entry name" value="TonB-dependent receptor, beta-barrel domain"/>
    <property type="match status" value="1"/>
</dbReference>
<evidence type="ECO:0000313" key="7">
    <source>
        <dbReference type="Proteomes" id="UP000634139"/>
    </source>
</evidence>
<dbReference type="Gene3D" id="2.170.130.10">
    <property type="entry name" value="TonB-dependent receptor, plug domain"/>
    <property type="match status" value="1"/>
</dbReference>
<reference evidence="6" key="2">
    <citation type="submission" date="2020-09" db="EMBL/GenBank/DDBJ databases">
        <authorList>
            <person name="Sun Q."/>
            <person name="Kim S."/>
        </authorList>
    </citation>
    <scope>NUCLEOTIDE SEQUENCE</scope>
    <source>
        <strain evidence="6">KCTC 32422</strain>
    </source>
</reference>
<evidence type="ECO:0000256" key="3">
    <source>
        <dbReference type="ARBA" id="ARBA00023237"/>
    </source>
</evidence>
<proteinExistence type="predicted"/>
<evidence type="ECO:0000256" key="1">
    <source>
        <dbReference type="ARBA" id="ARBA00004442"/>
    </source>
</evidence>
<dbReference type="GO" id="GO:0009279">
    <property type="term" value="C:cell outer membrane"/>
    <property type="evidence" value="ECO:0007669"/>
    <property type="project" value="UniProtKB-SubCell"/>
</dbReference>
<evidence type="ECO:0000256" key="4">
    <source>
        <dbReference type="SAM" id="MobiDB-lite"/>
    </source>
</evidence>
<dbReference type="AlphaFoldDB" id="A0A918RF69"/>
<evidence type="ECO:0000256" key="5">
    <source>
        <dbReference type="SAM" id="SignalP"/>
    </source>
</evidence>
<comment type="caution">
    <text evidence="6">The sequence shown here is derived from an EMBL/GenBank/DDBJ whole genome shotgun (WGS) entry which is preliminary data.</text>
</comment>
<sequence length="838" mass="87806">MPSHRHALSLSALAIAMIAQPALALDDLQTSEAPAGTDQADDEYAPRDAGGDIVVVATRVAGQVEAPQPPIATLDEKDLQSLGAANLTDVLARISPQTTSGRGRGGGMPIVLVNGQRITNFREMRNYPPEAVRRVEILPEEVALRFGYPADARVVNFILKDSFASKTIEAETAVPTRGGFQAYELEATALRIAGKQRFNVTAKIDDTSPLTEAERGVIQSSSLSVSTDPDPAAARTLIADSRELSLNTAWSRGLGKDGLGGQISLSGNVTRSDSRSLSGLTLVALTAPDAIRAVRAVGDPLERLTRSTALQVGAGINTFFGNWQFNATVDGSHGESRTLIDRRADTAALVAAAASGSLPINGALPVLADPGRDTVRSNTENVNSLITLVGRPVRLPGGEVTATFKAGFAWSNIESSDTRSKVGPISLTRGDASAGMNLGIPITSRREGFGAGLGDISLNFSAGLNHLSDFGSIKDWSAGLTWSPLEGLGLQASYLVNEAAPGLAQLGNPQTVTFNVPVYDFTRGETVLATIAGGGNPALRKERQRDLKFGANWKLPFLANSNLLAEYFRNRSNEVTAAFPLLTPEIEAAFPGRVVRDAGGRIVAVDQRPVTFAKQESSRLRWGLNLSGTLGKAPEAGPGGAGMMAGGARPPAPGGGPARAGGSGRGMMMGMMGGPGGGQGRWNFGMYHTVQFDSSVLVAPGGPLLDLLAGDALAAGGTPRHSLEFNGGLFKNGFGMFMNGSWIAPATISATGAPGSSDLRFGSVTKIGISMFADLGARAGLVKSAPFFKGSRVSLRFENLLDSRQKVTDSSGLVPLSYQPDYLDPRGRVIEVEFRKMF</sequence>
<feature type="chain" id="PRO_5036834422" evidence="5">
    <location>
        <begin position="25"/>
        <end position="838"/>
    </location>
</feature>
<dbReference type="PANTHER" id="PTHR47234:SF3">
    <property type="entry name" value="SECRETIN_TONB SHORT N-TERMINAL DOMAIN-CONTAINING PROTEIN"/>
    <property type="match status" value="1"/>
</dbReference>
<evidence type="ECO:0000313" key="6">
    <source>
        <dbReference type="EMBL" id="GGZ96468.1"/>
    </source>
</evidence>
<feature type="region of interest" description="Disordered" evidence="4">
    <location>
        <begin position="631"/>
        <end position="662"/>
    </location>
</feature>
<dbReference type="EMBL" id="BMZD01000003">
    <property type="protein sequence ID" value="GGZ96468.1"/>
    <property type="molecule type" value="Genomic_DNA"/>
</dbReference>
<keyword evidence="6" id="KW-0675">Receptor</keyword>
<evidence type="ECO:0000256" key="2">
    <source>
        <dbReference type="ARBA" id="ARBA00023136"/>
    </source>
</evidence>
<dbReference type="Proteomes" id="UP000634139">
    <property type="component" value="Unassembled WGS sequence"/>
</dbReference>
<name>A0A918RF69_9SPHN</name>
<dbReference type="InterPro" id="IPR037066">
    <property type="entry name" value="Plug_dom_sf"/>
</dbReference>
<gene>
    <name evidence="6" type="ORF">GCM10011617_16310</name>
</gene>
<keyword evidence="2" id="KW-0472">Membrane</keyword>
<protein>
    <submittedName>
        <fullName evidence="6">TonB-dependent receptor</fullName>
    </submittedName>
</protein>
<dbReference type="PANTHER" id="PTHR47234">
    <property type="match status" value="1"/>
</dbReference>
<accession>A0A918RF69</accession>
<keyword evidence="3" id="KW-0998">Cell outer membrane</keyword>